<dbReference type="Pfam" id="PF05229">
    <property type="entry name" value="SCPU"/>
    <property type="match status" value="1"/>
</dbReference>
<dbReference type="PANTHER" id="PTHR37089:SF3">
    <property type="entry name" value="EXPORTED PROTEIN"/>
    <property type="match status" value="1"/>
</dbReference>
<proteinExistence type="predicted"/>
<reference evidence="4" key="1">
    <citation type="journal article" date="2019" name="Int. J. Syst. Evol. Microbiol.">
        <title>The Global Catalogue of Microorganisms (GCM) 10K type strain sequencing project: providing services to taxonomists for standard genome sequencing and annotation.</title>
        <authorList>
            <consortium name="The Broad Institute Genomics Platform"/>
            <consortium name="The Broad Institute Genome Sequencing Center for Infectious Disease"/>
            <person name="Wu L."/>
            <person name="Ma J."/>
        </authorList>
    </citation>
    <scope>NUCLEOTIDE SEQUENCE [LARGE SCALE GENOMIC DNA]</scope>
    <source>
        <strain evidence="4">JCM 32305</strain>
    </source>
</reference>
<dbReference type="EMBL" id="BMQW01000001">
    <property type="protein sequence ID" value="GGP75877.1"/>
    <property type="molecule type" value="Genomic_DNA"/>
</dbReference>
<feature type="domain" description="Spore coat protein U/FanG" evidence="2">
    <location>
        <begin position="29"/>
        <end position="175"/>
    </location>
</feature>
<evidence type="ECO:0000259" key="2">
    <source>
        <dbReference type="Pfam" id="PF05229"/>
    </source>
</evidence>
<dbReference type="InterPro" id="IPR053167">
    <property type="entry name" value="Spore_coat_component"/>
</dbReference>
<dbReference type="PANTHER" id="PTHR37089">
    <property type="entry name" value="PROTEIN U-RELATED"/>
    <property type="match status" value="1"/>
</dbReference>
<feature type="chain" id="PRO_5047164580" description="Spore coat protein U/FanG domain-containing protein" evidence="1">
    <location>
        <begin position="24"/>
        <end position="178"/>
    </location>
</feature>
<evidence type="ECO:0000313" key="4">
    <source>
        <dbReference type="Proteomes" id="UP000654004"/>
    </source>
</evidence>
<accession>A0ABQ2QEV1</accession>
<evidence type="ECO:0000256" key="1">
    <source>
        <dbReference type="SAM" id="SignalP"/>
    </source>
</evidence>
<comment type="caution">
    <text evidence="3">The sequence shown here is derived from an EMBL/GenBank/DDBJ whole genome shotgun (WGS) entry which is preliminary data.</text>
</comment>
<gene>
    <name evidence="3" type="ORF">GCM10009410_05160</name>
</gene>
<organism evidence="3 4">
    <name type="scientific">Shewanella ulleungensis</name>
    <dbReference type="NCBI Taxonomy" id="2282699"/>
    <lineage>
        <taxon>Bacteria</taxon>
        <taxon>Pseudomonadati</taxon>
        <taxon>Pseudomonadota</taxon>
        <taxon>Gammaproteobacteria</taxon>
        <taxon>Alteromonadales</taxon>
        <taxon>Shewanellaceae</taxon>
        <taxon>Shewanella</taxon>
    </lineage>
</organism>
<dbReference type="RefSeq" id="WP_188953029.1">
    <property type="nucleotide sequence ID" value="NZ_BMQW01000001.1"/>
</dbReference>
<feature type="signal peptide" evidence="1">
    <location>
        <begin position="1"/>
        <end position="23"/>
    </location>
</feature>
<dbReference type="Proteomes" id="UP000654004">
    <property type="component" value="Unassembled WGS sequence"/>
</dbReference>
<sequence>MKKLHIAIAALLSSSVAMSPSFASEIRGDVDVSLVIGEGCAVNGTADAGAGINKFGSVDFGEQSNLDLFIDAESAGAAGAGSIELTCNTSLAYSVALDDGSNPQAGQRRVSRGGLDFVDYELYQDAARSVRWGEGPQSQALTGTGAVQPLTIYGRVLAGQTTPAAGNYLDTVRMTISW</sequence>
<dbReference type="SMART" id="SM00972">
    <property type="entry name" value="SCPU"/>
    <property type="match status" value="1"/>
</dbReference>
<protein>
    <recommendedName>
        <fullName evidence="2">Spore coat protein U/FanG domain-containing protein</fullName>
    </recommendedName>
</protein>
<name>A0ABQ2QEV1_9GAMM</name>
<keyword evidence="1" id="KW-0732">Signal</keyword>
<evidence type="ECO:0000313" key="3">
    <source>
        <dbReference type="EMBL" id="GGP75877.1"/>
    </source>
</evidence>
<keyword evidence="4" id="KW-1185">Reference proteome</keyword>
<dbReference type="InterPro" id="IPR007893">
    <property type="entry name" value="Spore_coat_U/FanG"/>
</dbReference>